<keyword evidence="1 3" id="KW-0853">WD repeat</keyword>
<evidence type="ECO:0000313" key="5">
    <source>
        <dbReference type="EMBL" id="KAK5614119.1"/>
    </source>
</evidence>
<feature type="repeat" description="WD" evidence="3">
    <location>
        <begin position="209"/>
        <end position="250"/>
    </location>
</feature>
<gene>
    <name evidence="5" type="ORF">CRENBAI_010102</name>
</gene>
<dbReference type="Pfam" id="PF00400">
    <property type="entry name" value="WD40"/>
    <property type="match status" value="6"/>
</dbReference>
<dbReference type="InterPro" id="IPR019775">
    <property type="entry name" value="WD40_repeat_CS"/>
</dbReference>
<protein>
    <recommendedName>
        <fullName evidence="7">WD repeat domain 88</fullName>
    </recommendedName>
</protein>
<feature type="repeat" description="WD" evidence="3">
    <location>
        <begin position="82"/>
        <end position="123"/>
    </location>
</feature>
<dbReference type="InterPro" id="IPR015943">
    <property type="entry name" value="WD40/YVTN_repeat-like_dom_sf"/>
</dbReference>
<dbReference type="SMART" id="SM00320">
    <property type="entry name" value="WD40"/>
    <property type="match status" value="7"/>
</dbReference>
<dbReference type="PRINTS" id="PR00320">
    <property type="entry name" value="GPROTEINBRPT"/>
</dbReference>
<dbReference type="AlphaFoldDB" id="A0AAV9RYK0"/>
<sequence>MTPINPDSLSGEDPPGGGGEEEEGGAGWNWGSKVPVKVLKAHSDAITAARLCCNDRCILSCSSDCSAILWDVESFQPLRTFKGVHSRTITECALIPNSNRMVTVSWDKKMVAWDLETGHVLWQMKLDGLLTSCSCSADGRLLVCAADPQNSVYICSASSGQMLHHISKHHHSTITQCCFDPQSQRVASVSADKSIKLWDLQAQTTTVSISSHGNVVSDCCFNSNGHFLCTASWDKTLKLWDLQGGQFRSQGGTALQRGHEGSVSCCVLSADDALLVSGSYDRTMALWDLSSLSRTLVLKGHTDWVTDVSLSADRKLMASSSKSGGSLVPVLPSLALVSAGLMWALVGQEGDKTVRIWDVENMEEIPEIKQRKSAEGTEIQILKVRMHRCIP</sequence>
<dbReference type="EMBL" id="JAHHUM010001173">
    <property type="protein sequence ID" value="KAK5614119.1"/>
    <property type="molecule type" value="Genomic_DNA"/>
</dbReference>
<accession>A0AAV9RYK0</accession>
<proteinExistence type="predicted"/>
<evidence type="ECO:0000313" key="6">
    <source>
        <dbReference type="Proteomes" id="UP001311232"/>
    </source>
</evidence>
<feature type="repeat" description="WD" evidence="3">
    <location>
        <begin position="256"/>
        <end position="297"/>
    </location>
</feature>
<reference evidence="5 6" key="1">
    <citation type="submission" date="2021-06" db="EMBL/GenBank/DDBJ databases">
        <authorList>
            <person name="Palmer J.M."/>
        </authorList>
    </citation>
    <scope>NUCLEOTIDE SEQUENCE [LARGE SCALE GENOMIC DNA]</scope>
    <source>
        <strain evidence="5 6">MEX-2019</strain>
        <tissue evidence="5">Muscle</tissue>
    </source>
</reference>
<evidence type="ECO:0000256" key="3">
    <source>
        <dbReference type="PROSITE-ProRule" id="PRU00221"/>
    </source>
</evidence>
<feature type="region of interest" description="Disordered" evidence="4">
    <location>
        <begin position="1"/>
        <end position="28"/>
    </location>
</feature>
<feature type="repeat" description="WD" evidence="3">
    <location>
        <begin position="167"/>
        <end position="208"/>
    </location>
</feature>
<dbReference type="PROSITE" id="PS50082">
    <property type="entry name" value="WD_REPEATS_2"/>
    <property type="match status" value="5"/>
</dbReference>
<dbReference type="Proteomes" id="UP001311232">
    <property type="component" value="Unassembled WGS sequence"/>
</dbReference>
<dbReference type="InterPro" id="IPR011047">
    <property type="entry name" value="Quinoprotein_ADH-like_sf"/>
</dbReference>
<comment type="caution">
    <text evidence="5">The sequence shown here is derived from an EMBL/GenBank/DDBJ whole genome shotgun (WGS) entry which is preliminary data.</text>
</comment>
<name>A0AAV9RYK0_9TELE</name>
<keyword evidence="6" id="KW-1185">Reference proteome</keyword>
<dbReference type="PROSITE" id="PS00678">
    <property type="entry name" value="WD_REPEATS_1"/>
    <property type="match status" value="5"/>
</dbReference>
<dbReference type="CDD" id="cd00200">
    <property type="entry name" value="WD40"/>
    <property type="match status" value="1"/>
</dbReference>
<keyword evidence="2" id="KW-0677">Repeat</keyword>
<evidence type="ECO:0000256" key="1">
    <source>
        <dbReference type="ARBA" id="ARBA00022574"/>
    </source>
</evidence>
<dbReference type="SUPFAM" id="SSF50998">
    <property type="entry name" value="Quinoprotein alcohol dehydrogenase-like"/>
    <property type="match status" value="1"/>
</dbReference>
<evidence type="ECO:0000256" key="2">
    <source>
        <dbReference type="ARBA" id="ARBA00022737"/>
    </source>
</evidence>
<dbReference type="InterPro" id="IPR020472">
    <property type="entry name" value="WD40_PAC1"/>
</dbReference>
<dbReference type="Gene3D" id="2.130.10.10">
    <property type="entry name" value="YVTN repeat-like/Quinoprotein amine dehydrogenase"/>
    <property type="match status" value="3"/>
</dbReference>
<evidence type="ECO:0000256" key="4">
    <source>
        <dbReference type="SAM" id="MobiDB-lite"/>
    </source>
</evidence>
<dbReference type="PROSITE" id="PS50294">
    <property type="entry name" value="WD_REPEATS_REGION"/>
    <property type="match status" value="3"/>
</dbReference>
<dbReference type="InterPro" id="IPR001680">
    <property type="entry name" value="WD40_rpt"/>
</dbReference>
<organism evidence="5 6">
    <name type="scientific">Crenichthys baileyi</name>
    <name type="common">White River springfish</name>
    <dbReference type="NCBI Taxonomy" id="28760"/>
    <lineage>
        <taxon>Eukaryota</taxon>
        <taxon>Metazoa</taxon>
        <taxon>Chordata</taxon>
        <taxon>Craniata</taxon>
        <taxon>Vertebrata</taxon>
        <taxon>Euteleostomi</taxon>
        <taxon>Actinopterygii</taxon>
        <taxon>Neopterygii</taxon>
        <taxon>Teleostei</taxon>
        <taxon>Neoteleostei</taxon>
        <taxon>Acanthomorphata</taxon>
        <taxon>Ovalentaria</taxon>
        <taxon>Atherinomorphae</taxon>
        <taxon>Cyprinodontiformes</taxon>
        <taxon>Goodeidae</taxon>
        <taxon>Crenichthys</taxon>
    </lineage>
</organism>
<evidence type="ECO:0008006" key="7">
    <source>
        <dbReference type="Google" id="ProtNLM"/>
    </source>
</evidence>
<dbReference type="PANTHER" id="PTHR45048:SF1">
    <property type="entry name" value="WD REPEAT-CONTAINING PROTEIN 88"/>
    <property type="match status" value="1"/>
</dbReference>
<dbReference type="PANTHER" id="PTHR45048">
    <property type="match status" value="1"/>
</dbReference>
<feature type="repeat" description="WD" evidence="3">
    <location>
        <begin position="39"/>
        <end position="80"/>
    </location>
</feature>